<accession>A0A917IUI8</accession>
<reference evidence="6 7" key="1">
    <citation type="journal article" date="2014" name="Int. J. Syst. Evol. Microbiol.">
        <title>Complete genome sequence of Corynebacterium casei LMG S-19264T (=DSM 44701T), isolated from a smear-ripened cheese.</title>
        <authorList>
            <consortium name="US DOE Joint Genome Institute (JGI-PGF)"/>
            <person name="Walter F."/>
            <person name="Albersmeier A."/>
            <person name="Kalinowski J."/>
            <person name="Ruckert C."/>
        </authorList>
    </citation>
    <scope>NUCLEOTIDE SEQUENCE [LARGE SCALE GENOMIC DNA]</scope>
    <source>
        <strain evidence="6 7">CCM 8669</strain>
    </source>
</reference>
<organism evidence="6 7">
    <name type="scientific">Rothia aerolata</name>
    <dbReference type="NCBI Taxonomy" id="1812262"/>
    <lineage>
        <taxon>Bacteria</taxon>
        <taxon>Bacillati</taxon>
        <taxon>Actinomycetota</taxon>
        <taxon>Actinomycetes</taxon>
        <taxon>Micrococcales</taxon>
        <taxon>Micrococcaceae</taxon>
        <taxon>Rothia</taxon>
    </lineage>
</organism>
<gene>
    <name evidence="6" type="ORF">GCM10007359_13740</name>
</gene>
<evidence type="ECO:0000256" key="4">
    <source>
        <dbReference type="ARBA" id="ARBA00022679"/>
    </source>
</evidence>
<dbReference type="InterPro" id="IPR029044">
    <property type="entry name" value="Nucleotide-diphossugar_trans"/>
</dbReference>
<protein>
    <recommendedName>
        <fullName evidence="5">Glycosyltransferase 2-like domain-containing protein</fullName>
    </recommendedName>
</protein>
<keyword evidence="4" id="KW-0808">Transferase</keyword>
<dbReference type="Gene3D" id="3.90.550.10">
    <property type="entry name" value="Spore Coat Polysaccharide Biosynthesis Protein SpsA, Chain A"/>
    <property type="match status" value="1"/>
</dbReference>
<evidence type="ECO:0000313" key="6">
    <source>
        <dbReference type="EMBL" id="GGH62953.1"/>
    </source>
</evidence>
<dbReference type="RefSeq" id="WP_188359630.1">
    <property type="nucleotide sequence ID" value="NZ_BMDC01000002.1"/>
</dbReference>
<evidence type="ECO:0000256" key="3">
    <source>
        <dbReference type="ARBA" id="ARBA00022676"/>
    </source>
</evidence>
<comment type="caution">
    <text evidence="6">The sequence shown here is derived from an EMBL/GenBank/DDBJ whole genome shotgun (WGS) entry which is preliminary data.</text>
</comment>
<evidence type="ECO:0000313" key="7">
    <source>
        <dbReference type="Proteomes" id="UP000600171"/>
    </source>
</evidence>
<feature type="domain" description="Glycosyltransferase 2-like" evidence="5">
    <location>
        <begin position="9"/>
        <end position="130"/>
    </location>
</feature>
<dbReference type="GO" id="GO:0016757">
    <property type="term" value="F:glycosyltransferase activity"/>
    <property type="evidence" value="ECO:0007669"/>
    <property type="project" value="UniProtKB-KW"/>
</dbReference>
<evidence type="ECO:0000256" key="1">
    <source>
        <dbReference type="ARBA" id="ARBA00004776"/>
    </source>
</evidence>
<keyword evidence="3" id="KW-0328">Glycosyltransferase</keyword>
<comment type="similarity">
    <text evidence="2">Belongs to the glycosyltransferase 2 family.</text>
</comment>
<dbReference type="PANTHER" id="PTHR43179">
    <property type="entry name" value="RHAMNOSYLTRANSFERASE WBBL"/>
    <property type="match status" value="1"/>
</dbReference>
<comment type="pathway">
    <text evidence="1">Cell wall biogenesis; cell wall polysaccharide biosynthesis.</text>
</comment>
<dbReference type="Pfam" id="PF00535">
    <property type="entry name" value="Glycos_transf_2"/>
    <property type="match status" value="1"/>
</dbReference>
<dbReference type="Proteomes" id="UP000600171">
    <property type="component" value="Unassembled WGS sequence"/>
</dbReference>
<dbReference type="PANTHER" id="PTHR43179:SF12">
    <property type="entry name" value="GALACTOFURANOSYLTRANSFERASE GLFT2"/>
    <property type="match status" value="1"/>
</dbReference>
<name>A0A917IUI8_9MICC</name>
<evidence type="ECO:0000259" key="5">
    <source>
        <dbReference type="Pfam" id="PF00535"/>
    </source>
</evidence>
<dbReference type="EMBL" id="BMDC01000002">
    <property type="protein sequence ID" value="GGH62953.1"/>
    <property type="molecule type" value="Genomic_DNA"/>
</dbReference>
<dbReference type="SUPFAM" id="SSF53448">
    <property type="entry name" value="Nucleotide-diphospho-sugar transferases"/>
    <property type="match status" value="1"/>
</dbReference>
<proteinExistence type="inferred from homology"/>
<dbReference type="InterPro" id="IPR001173">
    <property type="entry name" value="Glyco_trans_2-like"/>
</dbReference>
<keyword evidence="7" id="KW-1185">Reference proteome</keyword>
<sequence length="310" mass="34689">MVDKIYSLSVVIPFYGDPADTFVLIEQLKTQHFEGSLEIIVSDDASPTPFPQIEGVTVVRRDTNGGFGSNVNTGVAAATGEWVLILNSDLTLPPNFLTNILAAAREEKNVAGGRGVLISPQVTGHRGESQWVGRNFPKTRHHAWEWFTPAARLRPTKLWHAMVGHDLTCTTGKRSEPDWLMGACMMLLREDYTAVGGMDERFFMNSEEIDLQRRLADRGVTRVFRGEIVVEHVGGGSSGATAQRRQWVLDSRFIYNAKWNEGRHLATALRAVSYANFAFNSLRALRNKDVAPRPILREELAYIKKAEHKK</sequence>
<evidence type="ECO:0000256" key="2">
    <source>
        <dbReference type="ARBA" id="ARBA00006739"/>
    </source>
</evidence>
<dbReference type="AlphaFoldDB" id="A0A917IUI8"/>